<dbReference type="Pfam" id="PF00149">
    <property type="entry name" value="Metallophos"/>
    <property type="match status" value="1"/>
</dbReference>
<dbReference type="InterPro" id="IPR004843">
    <property type="entry name" value="Calcineurin-like_PHP"/>
</dbReference>
<feature type="signal peptide" evidence="3">
    <location>
        <begin position="1"/>
        <end position="20"/>
    </location>
</feature>
<protein>
    <submittedName>
        <fullName evidence="6">BamA/TamA family outer membrane protein</fullName>
    </submittedName>
</protein>
<dbReference type="RefSeq" id="WP_375558383.1">
    <property type="nucleotide sequence ID" value="NZ_JBBVGT010000003.1"/>
</dbReference>
<organism evidence="6 7">
    <name type="scientific">Albibacterium profundi</name>
    <dbReference type="NCBI Taxonomy" id="3134906"/>
    <lineage>
        <taxon>Bacteria</taxon>
        <taxon>Pseudomonadati</taxon>
        <taxon>Bacteroidota</taxon>
        <taxon>Sphingobacteriia</taxon>
        <taxon>Sphingobacteriales</taxon>
        <taxon>Sphingobacteriaceae</taxon>
        <taxon>Albibacterium</taxon>
    </lineage>
</organism>
<sequence length="1204" mass="136562">MRYFYIILIGLFFTGNFATAQDDDIVNRVIFIGDAGEINFKQETIIPRASDLILDGKTQVVYLGDNIYPRGIGLPGSPEEESTKDILRSQFEPMRAKGAPVLFIPGNHDWDRMGKDGLAKIKAQGQFIEAQGDSLLKLLPADGCPGPVEFPISDDAVMIVYDSEWWLFPYDTSSPDSDCECTTEDEFLNKLEELLYKNRDKTILLASHHPFYTYGVHGGYYSLKDHLFPLTVLDKNLWIPLPVIGSLYPLLRSSVFLNPEDMPHPEYQNLINSVSDVIDGFPNVILVAGHEHGLQFIKEDGRYQVVSGSGAKSSYVKKADNLLYGTSLQGFVTVDLLDDRSTQITYYQYADGSINSTFEYQVDYIDESLINNQMAIDPIEGDSIVIQANPEYDERGNLHRKLFGENYRKEWAADTEVPILRVSEIEGGLIPIKRGGGMQTVSIRLQDSTGKQWVLRSVNKNSESLLPSALHNTFASDFIDDAVSAQHPYSALMVPAIANAAKVPHTNPIIGWVAPDSLLGVYNLTIANTLNLLEEREPLGDSDNTIKMLDKVFNDNDDTFGAKTFFRSRLVDLLIGDWDRHEDQYRWVDEKEGKDKDYRVVPRDRDQVLRVMEGVFPSIVSREWAVPTIQGFDDHIRNMKYSMLKSDFLDAHTKMQFSYDEWMELTEEFVDNVSDSVLWKSVHSLPPSSVEIRGQQLYETLRARRDAIPQAMDKYYQFVHSIIDIRLSNKNERVQISDDQDGALRILINKINKDGEVKRQFLNRVYHPDTTKKINIYLSQGKDSVEVDAPHSPIRLRIIGGQENKVIEVKQARRKVHVYDLIKDSSTYLGDRRAMKTHFSNDSTHTEFVPVNLYNTTMPLALVGYNVDDGILLGAGFKYTHQRGFRKTPFNHSQKVLFSGALKTGSFKVDYEGHWRELIGKADLVVSAYAFVPNNTQNFFGLGNGSEFDESLSSGYYRARFNLYEVEPSLQWTKETSYFKIGPSLQYYSLDPSKNQGRLILDEESLKSYDRYHIDENKAFAGLVSEYRIDNRDNQLIPTRGGFFNTKVRAYAGLNEYSNSFVQVRSNIGVYKGFANNAIIIANRLGGGVTFGKPAFYQALFLGGQDNLLGTRKYRYAGDHLFYNNLEARIRLARVGSFILPGQLGLVGFYDIGKVWAENYNTKALHQTYGGGLYYAPAEMAVFQLVAGHSKDGWYPHFNMGFRF</sequence>
<evidence type="ECO:0000259" key="5">
    <source>
        <dbReference type="Pfam" id="PF01103"/>
    </source>
</evidence>
<dbReference type="EMBL" id="JBBVGT010000003">
    <property type="protein sequence ID" value="MFB5946854.1"/>
    <property type="molecule type" value="Genomic_DNA"/>
</dbReference>
<keyword evidence="7" id="KW-1185">Reference proteome</keyword>
<keyword evidence="3" id="KW-0732">Signal</keyword>
<evidence type="ECO:0000313" key="7">
    <source>
        <dbReference type="Proteomes" id="UP001580928"/>
    </source>
</evidence>
<evidence type="ECO:0000256" key="3">
    <source>
        <dbReference type="SAM" id="SignalP"/>
    </source>
</evidence>
<evidence type="ECO:0000313" key="6">
    <source>
        <dbReference type="EMBL" id="MFB5946854.1"/>
    </source>
</evidence>
<accession>A0ABV5CH43</accession>
<gene>
    <name evidence="6" type="ORF">WKR92_13550</name>
</gene>
<dbReference type="SUPFAM" id="SSF56300">
    <property type="entry name" value="Metallo-dependent phosphatases"/>
    <property type="match status" value="1"/>
</dbReference>
<dbReference type="Proteomes" id="UP001580928">
    <property type="component" value="Unassembled WGS sequence"/>
</dbReference>
<dbReference type="InterPro" id="IPR029052">
    <property type="entry name" value="Metallo-depent_PP-like"/>
</dbReference>
<proteinExistence type="predicted"/>
<keyword evidence="2" id="KW-0472">Membrane</keyword>
<comment type="subcellular location">
    <subcellularLocation>
        <location evidence="1">Membrane</location>
    </subcellularLocation>
</comment>
<evidence type="ECO:0000256" key="2">
    <source>
        <dbReference type="ARBA" id="ARBA00023136"/>
    </source>
</evidence>
<dbReference type="Gene3D" id="3.60.21.10">
    <property type="match status" value="1"/>
</dbReference>
<name>A0ABV5CH43_9SPHI</name>
<comment type="caution">
    <text evidence="6">The sequence shown here is derived from an EMBL/GenBank/DDBJ whole genome shotgun (WGS) entry which is preliminary data.</text>
</comment>
<evidence type="ECO:0000256" key="1">
    <source>
        <dbReference type="ARBA" id="ARBA00004370"/>
    </source>
</evidence>
<dbReference type="Pfam" id="PF01103">
    <property type="entry name" value="Omp85"/>
    <property type="match status" value="1"/>
</dbReference>
<dbReference type="Gene3D" id="2.40.160.50">
    <property type="entry name" value="membrane protein fhac: a member of the omp85/tpsb transporter family"/>
    <property type="match status" value="1"/>
</dbReference>
<feature type="chain" id="PRO_5047459137" evidence="3">
    <location>
        <begin position="21"/>
        <end position="1204"/>
    </location>
</feature>
<dbReference type="InterPro" id="IPR000184">
    <property type="entry name" value="Bac_surfAg_D15"/>
</dbReference>
<reference evidence="6 7" key="1">
    <citation type="submission" date="2024-04" db="EMBL/GenBank/DDBJ databases">
        <title>Albibacterium profundi sp. nov., isolated from sediment of the Challenger Deep of Mariana Trench.</title>
        <authorList>
            <person name="Wang Y."/>
        </authorList>
    </citation>
    <scope>NUCLEOTIDE SEQUENCE [LARGE SCALE GENOMIC DNA]</scope>
    <source>
        <strain evidence="6 7">RHL897</strain>
    </source>
</reference>
<feature type="domain" description="Calcineurin-like phosphoesterase" evidence="4">
    <location>
        <begin position="28"/>
        <end position="226"/>
    </location>
</feature>
<feature type="domain" description="Bacterial surface antigen (D15)" evidence="5">
    <location>
        <begin position="1026"/>
        <end position="1164"/>
    </location>
</feature>
<evidence type="ECO:0000259" key="4">
    <source>
        <dbReference type="Pfam" id="PF00149"/>
    </source>
</evidence>